<evidence type="ECO:0000256" key="13">
    <source>
        <dbReference type="RuleBase" id="RU361169"/>
    </source>
</evidence>
<dbReference type="Proteomes" id="UP001327560">
    <property type="component" value="Chromosome 5"/>
</dbReference>
<dbReference type="InterPro" id="IPR011050">
    <property type="entry name" value="Pectin_lyase_fold/virulence"/>
</dbReference>
<keyword evidence="6 14" id="KW-0732">Signal</keyword>
<evidence type="ECO:0000256" key="11">
    <source>
        <dbReference type="ARBA" id="ARBA00034074"/>
    </source>
</evidence>
<evidence type="ECO:0000256" key="1">
    <source>
        <dbReference type="ARBA" id="ARBA00004191"/>
    </source>
</evidence>
<dbReference type="InterPro" id="IPR000743">
    <property type="entry name" value="Glyco_hydro_28"/>
</dbReference>
<keyword evidence="5" id="KW-0964">Secreted</keyword>
<accession>A0AAQ3KGP4</accession>
<feature type="active site" evidence="12">
    <location>
        <position position="298"/>
    </location>
</feature>
<keyword evidence="10" id="KW-0961">Cell wall biogenesis/degradation</keyword>
<evidence type="ECO:0000256" key="6">
    <source>
        <dbReference type="ARBA" id="ARBA00022729"/>
    </source>
</evidence>
<sequence length="473" mass="51800">MEKTSRLLILLTVLLLIIKVSYSDEESFTHDKIKPWFDGNGDEKFWLDGDGEEEQEREELQYEESSVLMLKSERAARIPVNVDSFGAVGDGVADDTLAFQKAWNISCSLKNAVFLVPEYRRYKINATKFRGPCEPNLIIQVSGTIVAPDEPKDWDPKYPRNWLSFSRLKGVRFQGGGVIDGSGSKWWAASCKINKKNPCKGAPTAVTIESSSAIRVKDLTVQFAQQMHFTISQSDSVRISGVRIMAPEDSPNTDGIHITESTKVAIQNCHIGTGDDCISIVNASSNIKMKNIECGPGHGISIGSLGKDNSTGIVTGVVLETATLTGTTNGLRIKTWQGGSGYVKAVRFENVKMIDVENPIIIDQFYCDSPATCKNQTSAVKISQVIYRNISGTSRSPNAMKFACSDSVPCSNIVLNNINLERENGTAETFCNCAMGFDYGLVQPKADCLKSSSCGGVQEDEKRGTYEPIHTEL</sequence>
<dbReference type="InterPro" id="IPR012334">
    <property type="entry name" value="Pectin_lyas_fold"/>
</dbReference>
<dbReference type="EC" id="3.2.1.15" evidence="3"/>
<keyword evidence="16" id="KW-1185">Reference proteome</keyword>
<dbReference type="FunFam" id="2.160.20.10:FF:000032">
    <property type="entry name" value="Pectin lyase-like superfamily protein"/>
    <property type="match status" value="1"/>
</dbReference>
<dbReference type="SUPFAM" id="SSF51126">
    <property type="entry name" value="Pectin lyase-like"/>
    <property type="match status" value="1"/>
</dbReference>
<dbReference type="Gene3D" id="2.160.20.10">
    <property type="entry name" value="Single-stranded right-handed beta-helix, Pectin lyase-like"/>
    <property type="match status" value="1"/>
</dbReference>
<evidence type="ECO:0000256" key="9">
    <source>
        <dbReference type="ARBA" id="ARBA00023295"/>
    </source>
</evidence>
<dbReference type="SMART" id="SM00710">
    <property type="entry name" value="PbH1"/>
    <property type="match status" value="5"/>
</dbReference>
<evidence type="ECO:0000313" key="16">
    <source>
        <dbReference type="Proteomes" id="UP001327560"/>
    </source>
</evidence>
<evidence type="ECO:0000256" key="7">
    <source>
        <dbReference type="ARBA" id="ARBA00022737"/>
    </source>
</evidence>
<protein>
    <recommendedName>
        <fullName evidence="3">endo-polygalacturonase</fullName>
        <ecNumber evidence="3">3.2.1.15</ecNumber>
    </recommendedName>
</protein>
<dbReference type="GO" id="GO:0005975">
    <property type="term" value="P:carbohydrate metabolic process"/>
    <property type="evidence" value="ECO:0007669"/>
    <property type="project" value="InterPro"/>
</dbReference>
<proteinExistence type="inferred from homology"/>
<keyword evidence="9 13" id="KW-0326">Glycosidase</keyword>
<comment type="subcellular location">
    <subcellularLocation>
        <location evidence="1">Secreted</location>
        <location evidence="1">Cell wall</location>
    </subcellularLocation>
</comment>
<dbReference type="AlphaFoldDB" id="A0AAQ3KGP4"/>
<comment type="similarity">
    <text evidence="2 13">Belongs to the glycosyl hydrolase 28 family.</text>
</comment>
<feature type="chain" id="PRO_5042965528" description="endo-polygalacturonase" evidence="14">
    <location>
        <begin position="24"/>
        <end position="473"/>
    </location>
</feature>
<keyword evidence="8 13" id="KW-0378">Hydrolase</keyword>
<evidence type="ECO:0000256" key="14">
    <source>
        <dbReference type="SAM" id="SignalP"/>
    </source>
</evidence>
<keyword evidence="4" id="KW-0134">Cell wall</keyword>
<gene>
    <name evidence="15" type="ORF">Cni_G16826</name>
</gene>
<feature type="signal peptide" evidence="14">
    <location>
        <begin position="1"/>
        <end position="23"/>
    </location>
</feature>
<reference evidence="15 16" key="1">
    <citation type="submission" date="2023-10" db="EMBL/GenBank/DDBJ databases">
        <title>Chromosome-scale genome assembly provides insights into flower coloration mechanisms of Canna indica.</title>
        <authorList>
            <person name="Li C."/>
        </authorList>
    </citation>
    <scope>NUCLEOTIDE SEQUENCE [LARGE SCALE GENOMIC DNA]</scope>
    <source>
        <tissue evidence="15">Flower</tissue>
    </source>
</reference>
<evidence type="ECO:0000256" key="10">
    <source>
        <dbReference type="ARBA" id="ARBA00023316"/>
    </source>
</evidence>
<dbReference type="PROSITE" id="PS00502">
    <property type="entry name" value="POLYGALACTURONASE"/>
    <property type="match status" value="1"/>
</dbReference>
<evidence type="ECO:0000256" key="4">
    <source>
        <dbReference type="ARBA" id="ARBA00022512"/>
    </source>
</evidence>
<dbReference type="PANTHER" id="PTHR31375">
    <property type="match status" value="1"/>
</dbReference>
<evidence type="ECO:0000256" key="5">
    <source>
        <dbReference type="ARBA" id="ARBA00022525"/>
    </source>
</evidence>
<organism evidence="15 16">
    <name type="scientific">Canna indica</name>
    <name type="common">Indian-shot</name>
    <dbReference type="NCBI Taxonomy" id="4628"/>
    <lineage>
        <taxon>Eukaryota</taxon>
        <taxon>Viridiplantae</taxon>
        <taxon>Streptophyta</taxon>
        <taxon>Embryophyta</taxon>
        <taxon>Tracheophyta</taxon>
        <taxon>Spermatophyta</taxon>
        <taxon>Magnoliopsida</taxon>
        <taxon>Liliopsida</taxon>
        <taxon>Zingiberales</taxon>
        <taxon>Cannaceae</taxon>
        <taxon>Canna</taxon>
    </lineage>
</organism>
<dbReference type="Pfam" id="PF00295">
    <property type="entry name" value="Glyco_hydro_28"/>
    <property type="match status" value="1"/>
</dbReference>
<dbReference type="GO" id="GO:0071555">
    <property type="term" value="P:cell wall organization"/>
    <property type="evidence" value="ECO:0007669"/>
    <property type="project" value="UniProtKB-KW"/>
</dbReference>
<evidence type="ECO:0000313" key="15">
    <source>
        <dbReference type="EMBL" id="WOL08074.1"/>
    </source>
</evidence>
<comment type="catalytic activity">
    <reaction evidence="11">
        <text>(1,4-alpha-D-galacturonosyl)n+m + H2O = (1,4-alpha-D-galacturonosyl)n + (1,4-alpha-D-galacturonosyl)m.</text>
        <dbReference type="EC" id="3.2.1.15"/>
    </reaction>
</comment>
<evidence type="ECO:0000256" key="8">
    <source>
        <dbReference type="ARBA" id="ARBA00022801"/>
    </source>
</evidence>
<evidence type="ECO:0000256" key="3">
    <source>
        <dbReference type="ARBA" id="ARBA00012736"/>
    </source>
</evidence>
<evidence type="ECO:0000256" key="2">
    <source>
        <dbReference type="ARBA" id="ARBA00008834"/>
    </source>
</evidence>
<name>A0AAQ3KGP4_9LILI</name>
<dbReference type="GO" id="GO:0004650">
    <property type="term" value="F:polygalacturonase activity"/>
    <property type="evidence" value="ECO:0007669"/>
    <property type="project" value="UniProtKB-EC"/>
</dbReference>
<evidence type="ECO:0000256" key="12">
    <source>
        <dbReference type="PROSITE-ProRule" id="PRU10052"/>
    </source>
</evidence>
<dbReference type="EMBL" id="CP136894">
    <property type="protein sequence ID" value="WOL08074.1"/>
    <property type="molecule type" value="Genomic_DNA"/>
</dbReference>
<dbReference type="InterPro" id="IPR006626">
    <property type="entry name" value="PbH1"/>
</dbReference>
<keyword evidence="7" id="KW-0677">Repeat</keyword>